<comment type="catalytic activity">
    <reaction evidence="7 8">
        <text>dTMP + ATP = dTDP + ADP</text>
        <dbReference type="Rhea" id="RHEA:13517"/>
        <dbReference type="ChEBI" id="CHEBI:30616"/>
        <dbReference type="ChEBI" id="CHEBI:58369"/>
        <dbReference type="ChEBI" id="CHEBI:63528"/>
        <dbReference type="ChEBI" id="CHEBI:456216"/>
        <dbReference type="EC" id="2.7.4.9"/>
    </reaction>
</comment>
<dbReference type="PANTHER" id="PTHR10344:SF4">
    <property type="entry name" value="UMP-CMP KINASE 2, MITOCHONDRIAL"/>
    <property type="match status" value="1"/>
</dbReference>
<keyword evidence="3 8" id="KW-0545">Nucleotide biosynthesis</keyword>
<name>A0A1F7F7J8_UNCRA</name>
<dbReference type="GO" id="GO:0004798">
    <property type="term" value="F:dTMP kinase activity"/>
    <property type="evidence" value="ECO:0007669"/>
    <property type="project" value="UniProtKB-UniRule"/>
</dbReference>
<dbReference type="PANTHER" id="PTHR10344">
    <property type="entry name" value="THYMIDYLATE KINASE"/>
    <property type="match status" value="1"/>
</dbReference>
<dbReference type="GO" id="GO:0006233">
    <property type="term" value="P:dTDP biosynthetic process"/>
    <property type="evidence" value="ECO:0007669"/>
    <property type="project" value="InterPro"/>
</dbReference>
<dbReference type="InterPro" id="IPR027417">
    <property type="entry name" value="P-loop_NTPase"/>
</dbReference>
<dbReference type="Pfam" id="PF02223">
    <property type="entry name" value="Thymidylate_kin"/>
    <property type="match status" value="1"/>
</dbReference>
<evidence type="ECO:0000259" key="9">
    <source>
        <dbReference type="Pfam" id="PF02223"/>
    </source>
</evidence>
<evidence type="ECO:0000256" key="4">
    <source>
        <dbReference type="ARBA" id="ARBA00022741"/>
    </source>
</evidence>
<keyword evidence="4 8" id="KW-0547">Nucleotide-binding</keyword>
<keyword evidence="5 8" id="KW-0418">Kinase</keyword>
<comment type="similarity">
    <text evidence="1 8">Belongs to the thymidylate kinase family.</text>
</comment>
<keyword evidence="2 8" id="KW-0808">Transferase</keyword>
<evidence type="ECO:0000256" key="1">
    <source>
        <dbReference type="ARBA" id="ARBA00009776"/>
    </source>
</evidence>
<dbReference type="GO" id="GO:0006227">
    <property type="term" value="P:dUDP biosynthetic process"/>
    <property type="evidence" value="ECO:0007669"/>
    <property type="project" value="TreeGrafter"/>
</dbReference>
<dbReference type="GO" id="GO:0005524">
    <property type="term" value="F:ATP binding"/>
    <property type="evidence" value="ECO:0007669"/>
    <property type="project" value="UniProtKB-UniRule"/>
</dbReference>
<comment type="function">
    <text evidence="8">Phosphorylation of dTMP to form dTDP in both de novo and salvage pathways of dTTP synthesis.</text>
</comment>
<evidence type="ECO:0000256" key="5">
    <source>
        <dbReference type="ARBA" id="ARBA00022777"/>
    </source>
</evidence>
<dbReference type="SUPFAM" id="SSF52540">
    <property type="entry name" value="P-loop containing nucleoside triphosphate hydrolases"/>
    <property type="match status" value="1"/>
</dbReference>
<sequence length="565" mass="64440">MILIDFEGIDGSGKTALSKMLEEELRRRGLAVYHTRSGGELQSPISREIRTLSRNPNHLMMGDFTEALLYLARERQLLEETILPLKKKDVFVITDRCFYSHLVLSVHGRGLDRKIMERLIRPLTSGIEPDMVFLCDVDITTSQVRKKIQKYLKETAPDDFGRKGLAGIELRQRVRNGFISLAREKHRTWTIVPNDCLTLDQAFSRIWAVIGQKYAKKIGLQKRPAPAKGSSYHLACVEREPAKNLKSVTKAFYQSLEGLSPQLIGYFLQGIGSDQAYTMRETLVKTSPEMLLYSLKNLVDPKAFGYFHRLKEAFPRHVAWAQHNLIVTKESQKLRQELFNKTPELVIRSLKGIDQSWAHELRLRGLDNHPQEVLISLAGIQTDTAAGLRSRLAKKKYADALLQSLAGIDTEFAWDMREKFQDTHALFVLLSLTGLQTEAAHAQRKQSIKKAPKAVAWSLKFCDDPESWALRNQCLDAYPQVLDSLKHMACPEADAIRSRLFGNFPSLVLDSMGIVYNAFTYEKNPWIARAKKAMFKNRLFLKSIVEREDKRTRSAPYARIPENPA</sequence>
<dbReference type="InterPro" id="IPR039430">
    <property type="entry name" value="Thymidylate_kin-like_dom"/>
</dbReference>
<dbReference type="EC" id="2.7.4.9" evidence="8"/>
<dbReference type="NCBIfam" id="TIGR00041">
    <property type="entry name" value="DTMP_kinase"/>
    <property type="match status" value="1"/>
</dbReference>
<evidence type="ECO:0000313" key="10">
    <source>
        <dbReference type="EMBL" id="OGK02629.1"/>
    </source>
</evidence>
<gene>
    <name evidence="8" type="primary">tmk</name>
    <name evidence="10" type="ORF">A2519_11240</name>
</gene>
<evidence type="ECO:0000256" key="6">
    <source>
        <dbReference type="ARBA" id="ARBA00022840"/>
    </source>
</evidence>
<dbReference type="GO" id="GO:0006235">
    <property type="term" value="P:dTTP biosynthetic process"/>
    <property type="evidence" value="ECO:0007669"/>
    <property type="project" value="UniProtKB-UniRule"/>
</dbReference>
<dbReference type="CDD" id="cd01672">
    <property type="entry name" value="TMPK"/>
    <property type="match status" value="1"/>
</dbReference>
<dbReference type="GO" id="GO:0005737">
    <property type="term" value="C:cytoplasm"/>
    <property type="evidence" value="ECO:0007669"/>
    <property type="project" value="TreeGrafter"/>
</dbReference>
<organism evidence="10 11">
    <name type="scientific">Candidatus Raymondbacteria bacterium RIFOXYD12_FULL_49_13</name>
    <dbReference type="NCBI Taxonomy" id="1817890"/>
    <lineage>
        <taxon>Bacteria</taxon>
        <taxon>Raymondiibacteriota</taxon>
    </lineage>
</organism>
<evidence type="ECO:0000256" key="7">
    <source>
        <dbReference type="ARBA" id="ARBA00048743"/>
    </source>
</evidence>
<evidence type="ECO:0000256" key="2">
    <source>
        <dbReference type="ARBA" id="ARBA00022679"/>
    </source>
</evidence>
<dbReference type="HAMAP" id="MF_00165">
    <property type="entry name" value="Thymidylate_kinase"/>
    <property type="match status" value="1"/>
</dbReference>
<protein>
    <recommendedName>
        <fullName evidence="8">Thymidylate kinase</fullName>
        <ecNumber evidence="8">2.7.4.9</ecNumber>
    </recommendedName>
    <alternativeName>
        <fullName evidence="8">dTMP kinase</fullName>
    </alternativeName>
</protein>
<keyword evidence="6 8" id="KW-0067">ATP-binding</keyword>
<reference evidence="10 11" key="1">
    <citation type="journal article" date="2016" name="Nat. Commun.">
        <title>Thousands of microbial genomes shed light on interconnected biogeochemical processes in an aquifer system.</title>
        <authorList>
            <person name="Anantharaman K."/>
            <person name="Brown C.T."/>
            <person name="Hug L.A."/>
            <person name="Sharon I."/>
            <person name="Castelle C.J."/>
            <person name="Probst A.J."/>
            <person name="Thomas B.C."/>
            <person name="Singh A."/>
            <person name="Wilkins M.J."/>
            <person name="Karaoz U."/>
            <person name="Brodie E.L."/>
            <person name="Williams K.H."/>
            <person name="Hubbard S.S."/>
            <person name="Banfield J.F."/>
        </authorList>
    </citation>
    <scope>NUCLEOTIDE SEQUENCE [LARGE SCALE GENOMIC DNA]</scope>
</reference>
<comment type="caution">
    <text evidence="10">The sequence shown here is derived from an EMBL/GenBank/DDBJ whole genome shotgun (WGS) entry which is preliminary data.</text>
</comment>
<dbReference type="AlphaFoldDB" id="A0A1F7F7J8"/>
<evidence type="ECO:0000313" key="11">
    <source>
        <dbReference type="Proteomes" id="UP000179243"/>
    </source>
</evidence>
<dbReference type="EMBL" id="MFYX01000104">
    <property type="protein sequence ID" value="OGK02629.1"/>
    <property type="molecule type" value="Genomic_DNA"/>
</dbReference>
<dbReference type="Gene3D" id="3.40.50.300">
    <property type="entry name" value="P-loop containing nucleotide triphosphate hydrolases"/>
    <property type="match status" value="1"/>
</dbReference>
<feature type="binding site" evidence="8">
    <location>
        <begin position="8"/>
        <end position="15"/>
    </location>
    <ligand>
        <name>ATP</name>
        <dbReference type="ChEBI" id="CHEBI:30616"/>
    </ligand>
</feature>
<dbReference type="Proteomes" id="UP000179243">
    <property type="component" value="Unassembled WGS sequence"/>
</dbReference>
<evidence type="ECO:0000256" key="3">
    <source>
        <dbReference type="ARBA" id="ARBA00022727"/>
    </source>
</evidence>
<feature type="domain" description="Thymidylate kinase-like" evidence="9">
    <location>
        <begin position="6"/>
        <end position="183"/>
    </location>
</feature>
<proteinExistence type="inferred from homology"/>
<dbReference type="InterPro" id="IPR018094">
    <property type="entry name" value="Thymidylate_kinase"/>
</dbReference>
<accession>A0A1F7F7J8</accession>
<evidence type="ECO:0000256" key="8">
    <source>
        <dbReference type="HAMAP-Rule" id="MF_00165"/>
    </source>
</evidence>